<dbReference type="GO" id="GO:0016491">
    <property type="term" value="F:oxidoreductase activity"/>
    <property type="evidence" value="ECO:0007669"/>
    <property type="project" value="UniProtKB-KW"/>
</dbReference>
<dbReference type="InterPro" id="IPR002347">
    <property type="entry name" value="SDR_fam"/>
</dbReference>
<sequence length="344" mass="37738">MRPTLLQWIMKYRAGAPPLAVKADLSGKTVIVVGASTGIGLEAAKHFANMNAARVILACRNEERGNRAVAAVESASGKKNAELWMVDLARFSSVLDFADKFEKDGGRLDYLIMNAAIGTWRHTKPEGWETTLQVNHLSTALCSLLLLPRLLETAKEHSVQTRLVVVSSGAHAAIRIDETARQSPSILEKLNDEQYMSGTNQFKVLNIFFVRALTARLPPTSPLIVTSLSPGFCDTELRREAVNLPAPSVEHNGQRLELPMLTSEEGSRQVLYATLGPPELDTDPTAVDKIRGGYVVWNEIAEPSDFVLSDVGKECEHRIWDETAQVLNGITPKIGEIVAQYLKA</sequence>
<name>S7PXZ9_GLOTA</name>
<evidence type="ECO:0000313" key="2">
    <source>
        <dbReference type="EMBL" id="EPQ52486.1"/>
    </source>
</evidence>
<evidence type="ECO:0000256" key="1">
    <source>
        <dbReference type="ARBA" id="ARBA00023002"/>
    </source>
</evidence>
<dbReference type="KEGG" id="gtr:GLOTRDRAFT_95393"/>
<dbReference type="RefSeq" id="XP_007868797.1">
    <property type="nucleotide sequence ID" value="XM_007870606.1"/>
</dbReference>
<proteinExistence type="predicted"/>
<dbReference type="EMBL" id="KB469307">
    <property type="protein sequence ID" value="EPQ52486.1"/>
    <property type="molecule type" value="Genomic_DNA"/>
</dbReference>
<keyword evidence="1" id="KW-0560">Oxidoreductase</keyword>
<gene>
    <name evidence="2" type="ORF">GLOTRDRAFT_95393</name>
</gene>
<dbReference type="InterPro" id="IPR036291">
    <property type="entry name" value="NAD(P)-bd_dom_sf"/>
</dbReference>
<dbReference type="STRING" id="670483.S7PXZ9"/>
<dbReference type="eggNOG" id="KOG1208">
    <property type="taxonomic scope" value="Eukaryota"/>
</dbReference>
<keyword evidence="3" id="KW-1185">Reference proteome</keyword>
<dbReference type="PRINTS" id="PR00081">
    <property type="entry name" value="GDHRDH"/>
</dbReference>
<evidence type="ECO:0000313" key="3">
    <source>
        <dbReference type="Proteomes" id="UP000030669"/>
    </source>
</evidence>
<dbReference type="SUPFAM" id="SSF51735">
    <property type="entry name" value="NAD(P)-binding Rossmann-fold domains"/>
    <property type="match status" value="1"/>
</dbReference>
<dbReference type="HOGENOM" id="CLU_010194_44_4_1"/>
<dbReference type="AlphaFoldDB" id="S7PXZ9"/>
<dbReference type="OrthoDB" id="542013at2759"/>
<reference evidence="2 3" key="1">
    <citation type="journal article" date="2012" name="Science">
        <title>The Paleozoic origin of enzymatic lignin decomposition reconstructed from 31 fungal genomes.</title>
        <authorList>
            <person name="Floudas D."/>
            <person name="Binder M."/>
            <person name="Riley R."/>
            <person name="Barry K."/>
            <person name="Blanchette R.A."/>
            <person name="Henrissat B."/>
            <person name="Martinez A.T."/>
            <person name="Otillar R."/>
            <person name="Spatafora J.W."/>
            <person name="Yadav J.S."/>
            <person name="Aerts A."/>
            <person name="Benoit I."/>
            <person name="Boyd A."/>
            <person name="Carlson A."/>
            <person name="Copeland A."/>
            <person name="Coutinho P.M."/>
            <person name="de Vries R.P."/>
            <person name="Ferreira P."/>
            <person name="Findley K."/>
            <person name="Foster B."/>
            <person name="Gaskell J."/>
            <person name="Glotzer D."/>
            <person name="Gorecki P."/>
            <person name="Heitman J."/>
            <person name="Hesse C."/>
            <person name="Hori C."/>
            <person name="Igarashi K."/>
            <person name="Jurgens J.A."/>
            <person name="Kallen N."/>
            <person name="Kersten P."/>
            <person name="Kohler A."/>
            <person name="Kuees U."/>
            <person name="Kumar T.K.A."/>
            <person name="Kuo A."/>
            <person name="LaButti K."/>
            <person name="Larrondo L.F."/>
            <person name="Lindquist E."/>
            <person name="Ling A."/>
            <person name="Lombard V."/>
            <person name="Lucas S."/>
            <person name="Lundell T."/>
            <person name="Martin R."/>
            <person name="McLaughlin D.J."/>
            <person name="Morgenstern I."/>
            <person name="Morin E."/>
            <person name="Murat C."/>
            <person name="Nagy L.G."/>
            <person name="Nolan M."/>
            <person name="Ohm R.A."/>
            <person name="Patyshakuliyeva A."/>
            <person name="Rokas A."/>
            <person name="Ruiz-Duenas F.J."/>
            <person name="Sabat G."/>
            <person name="Salamov A."/>
            <person name="Samejima M."/>
            <person name="Schmutz J."/>
            <person name="Slot J.C."/>
            <person name="St John F."/>
            <person name="Stenlid J."/>
            <person name="Sun H."/>
            <person name="Sun S."/>
            <person name="Syed K."/>
            <person name="Tsang A."/>
            <person name="Wiebenga A."/>
            <person name="Young D."/>
            <person name="Pisabarro A."/>
            <person name="Eastwood D.C."/>
            <person name="Martin F."/>
            <person name="Cullen D."/>
            <person name="Grigoriev I.V."/>
            <person name="Hibbett D.S."/>
        </authorList>
    </citation>
    <scope>NUCLEOTIDE SEQUENCE [LARGE SCALE GENOMIC DNA]</scope>
    <source>
        <strain evidence="2 3">ATCC 11539</strain>
    </source>
</reference>
<dbReference type="Pfam" id="PF00106">
    <property type="entry name" value="adh_short"/>
    <property type="match status" value="1"/>
</dbReference>
<dbReference type="GeneID" id="19309716"/>
<accession>S7PXZ9</accession>
<dbReference type="Proteomes" id="UP000030669">
    <property type="component" value="Unassembled WGS sequence"/>
</dbReference>
<dbReference type="OMA" id="HFAKMNP"/>
<dbReference type="PANTHER" id="PTHR43157">
    <property type="entry name" value="PHOSPHATIDYLINOSITOL-GLYCAN BIOSYNTHESIS CLASS F PROTEIN-RELATED"/>
    <property type="match status" value="1"/>
</dbReference>
<organism evidence="2 3">
    <name type="scientific">Gloeophyllum trabeum (strain ATCC 11539 / FP-39264 / Madison 617)</name>
    <name type="common">Brown rot fungus</name>
    <dbReference type="NCBI Taxonomy" id="670483"/>
    <lineage>
        <taxon>Eukaryota</taxon>
        <taxon>Fungi</taxon>
        <taxon>Dikarya</taxon>
        <taxon>Basidiomycota</taxon>
        <taxon>Agaricomycotina</taxon>
        <taxon>Agaricomycetes</taxon>
        <taxon>Gloeophyllales</taxon>
        <taxon>Gloeophyllaceae</taxon>
        <taxon>Gloeophyllum</taxon>
    </lineage>
</organism>
<protein>
    <submittedName>
        <fullName evidence="2">NAD P-binding protein</fullName>
    </submittedName>
</protein>
<dbReference type="PANTHER" id="PTHR43157:SF31">
    <property type="entry name" value="PHOSPHATIDYLINOSITOL-GLYCAN BIOSYNTHESIS CLASS F PROTEIN"/>
    <property type="match status" value="1"/>
</dbReference>
<dbReference type="Gene3D" id="3.40.50.720">
    <property type="entry name" value="NAD(P)-binding Rossmann-like Domain"/>
    <property type="match status" value="1"/>
</dbReference>